<feature type="region of interest" description="Disordered" evidence="1">
    <location>
        <begin position="38"/>
        <end position="58"/>
    </location>
</feature>
<sequence length="126" mass="13066">MSKTPAEVSRTRGKALGNHGWQTASLLRPASCSRPVSVASAVQPRNAHREQPLALPPPSETSLFRFSGLPPLHVLGAAVLAPSPGVGVDPKAAGTGCRAPSELHDNLTSRPEPTPSVLSLFPPLSP</sequence>
<evidence type="ECO:0000313" key="3">
    <source>
        <dbReference type="Proteomes" id="UP001232148"/>
    </source>
</evidence>
<evidence type="ECO:0000256" key="1">
    <source>
        <dbReference type="SAM" id="MobiDB-lite"/>
    </source>
</evidence>
<organism evidence="2 3">
    <name type="scientific">Colletotrichum zoysiae</name>
    <dbReference type="NCBI Taxonomy" id="1216348"/>
    <lineage>
        <taxon>Eukaryota</taxon>
        <taxon>Fungi</taxon>
        <taxon>Dikarya</taxon>
        <taxon>Ascomycota</taxon>
        <taxon>Pezizomycotina</taxon>
        <taxon>Sordariomycetes</taxon>
        <taxon>Hypocreomycetidae</taxon>
        <taxon>Glomerellales</taxon>
        <taxon>Glomerellaceae</taxon>
        <taxon>Colletotrichum</taxon>
        <taxon>Colletotrichum graminicola species complex</taxon>
    </lineage>
</organism>
<feature type="region of interest" description="Disordered" evidence="1">
    <location>
        <begin position="90"/>
        <end position="126"/>
    </location>
</feature>
<feature type="compositionally biased region" description="Low complexity" evidence="1">
    <location>
        <begin position="115"/>
        <end position="126"/>
    </location>
</feature>
<evidence type="ECO:0000313" key="2">
    <source>
        <dbReference type="EMBL" id="KAK2029709.1"/>
    </source>
</evidence>
<gene>
    <name evidence="2" type="ORF">LX32DRAFT_727785</name>
</gene>
<name>A0AAD9HKJ2_9PEZI</name>
<comment type="caution">
    <text evidence="2">The sequence shown here is derived from an EMBL/GenBank/DDBJ whole genome shotgun (WGS) entry which is preliminary data.</text>
</comment>
<keyword evidence="3" id="KW-1185">Reference proteome</keyword>
<dbReference type="Proteomes" id="UP001232148">
    <property type="component" value="Unassembled WGS sequence"/>
</dbReference>
<protein>
    <submittedName>
        <fullName evidence="2">Uncharacterized protein</fullName>
    </submittedName>
</protein>
<dbReference type="EMBL" id="MU842860">
    <property type="protein sequence ID" value="KAK2029709.1"/>
    <property type="molecule type" value="Genomic_DNA"/>
</dbReference>
<proteinExistence type="predicted"/>
<feature type="region of interest" description="Disordered" evidence="1">
    <location>
        <begin position="1"/>
        <end position="21"/>
    </location>
</feature>
<accession>A0AAD9HKJ2</accession>
<dbReference type="AlphaFoldDB" id="A0AAD9HKJ2"/>
<reference evidence="2" key="1">
    <citation type="submission" date="2021-06" db="EMBL/GenBank/DDBJ databases">
        <title>Comparative genomics, transcriptomics and evolutionary studies reveal genomic signatures of adaptation to plant cell wall in hemibiotrophic fungi.</title>
        <authorList>
            <consortium name="DOE Joint Genome Institute"/>
            <person name="Baroncelli R."/>
            <person name="Diaz J.F."/>
            <person name="Benocci T."/>
            <person name="Peng M."/>
            <person name="Battaglia E."/>
            <person name="Haridas S."/>
            <person name="Andreopoulos W."/>
            <person name="Labutti K."/>
            <person name="Pangilinan J."/>
            <person name="Floch G.L."/>
            <person name="Makela M.R."/>
            <person name="Henrissat B."/>
            <person name="Grigoriev I.V."/>
            <person name="Crouch J.A."/>
            <person name="De Vries R.P."/>
            <person name="Sukno S.A."/>
            <person name="Thon M.R."/>
        </authorList>
    </citation>
    <scope>NUCLEOTIDE SEQUENCE</scope>
    <source>
        <strain evidence="2">MAFF235873</strain>
    </source>
</reference>